<evidence type="ECO:0000313" key="2">
    <source>
        <dbReference type="Proteomes" id="UP000830671"/>
    </source>
</evidence>
<dbReference type="AlphaFoldDB" id="A0A9Q8SCW4"/>
<proteinExistence type="predicted"/>
<keyword evidence="2" id="KW-1185">Reference proteome</keyword>
<gene>
    <name evidence="1" type="ORF">CLUP02_01702</name>
</gene>
<protein>
    <submittedName>
        <fullName evidence="1">Uncharacterized protein</fullName>
    </submittedName>
</protein>
<dbReference type="EMBL" id="CP019471">
    <property type="protein sequence ID" value="UQC75049.1"/>
    <property type="molecule type" value="Genomic_DNA"/>
</dbReference>
<name>A0A9Q8SCW4_9PEZI</name>
<reference evidence="1" key="1">
    <citation type="journal article" date="2021" name="Mol. Plant Microbe Interact.">
        <title>Complete Genome Sequence of the Plant-Pathogenic Fungus Colletotrichum lupini.</title>
        <authorList>
            <person name="Baroncelli R."/>
            <person name="Pensec F."/>
            <person name="Da Lio D."/>
            <person name="Boufleur T."/>
            <person name="Vicente I."/>
            <person name="Sarrocco S."/>
            <person name="Picot A."/>
            <person name="Baraldi E."/>
            <person name="Sukno S."/>
            <person name="Thon M."/>
            <person name="Le Floch G."/>
        </authorList>
    </citation>
    <scope>NUCLEOTIDE SEQUENCE</scope>
    <source>
        <strain evidence="1">IMI 504893</strain>
    </source>
</reference>
<dbReference type="RefSeq" id="XP_049136697.1">
    <property type="nucleotide sequence ID" value="XM_049280740.1"/>
</dbReference>
<dbReference type="KEGG" id="clup:CLUP02_01702"/>
<evidence type="ECO:0000313" key="1">
    <source>
        <dbReference type="EMBL" id="UQC75049.1"/>
    </source>
</evidence>
<dbReference type="GeneID" id="73335750"/>
<organism evidence="1 2">
    <name type="scientific">Colletotrichum lupini</name>
    <dbReference type="NCBI Taxonomy" id="145971"/>
    <lineage>
        <taxon>Eukaryota</taxon>
        <taxon>Fungi</taxon>
        <taxon>Dikarya</taxon>
        <taxon>Ascomycota</taxon>
        <taxon>Pezizomycotina</taxon>
        <taxon>Sordariomycetes</taxon>
        <taxon>Hypocreomycetidae</taxon>
        <taxon>Glomerellales</taxon>
        <taxon>Glomerellaceae</taxon>
        <taxon>Colletotrichum</taxon>
        <taxon>Colletotrichum acutatum species complex</taxon>
    </lineage>
</organism>
<sequence length="76" mass="8185">MFRTLTYCLLSSLGIGAKPEVEMGRAHPHPHTVHSILSRVRLLVCRVGVLPDTGFSGWLCFFLLPCPPPAISAGVG</sequence>
<dbReference type="Proteomes" id="UP000830671">
    <property type="component" value="Chromosome 1"/>
</dbReference>
<accession>A0A9Q8SCW4</accession>